<evidence type="ECO:0000313" key="2">
    <source>
        <dbReference type="Proteomes" id="UP000006903"/>
    </source>
</evidence>
<proteinExistence type="predicted"/>
<dbReference type="KEGG" id="dka:DKAM_0856"/>
<organism evidence="1 2">
    <name type="scientific">Desulfurococcus amylolyticus (strain DSM 18924 / JCM 16383 / VKM B-2413 / 1221n)</name>
    <name type="common">Desulfurococcus kamchatkensis</name>
    <dbReference type="NCBI Taxonomy" id="490899"/>
    <lineage>
        <taxon>Archaea</taxon>
        <taxon>Thermoproteota</taxon>
        <taxon>Thermoprotei</taxon>
        <taxon>Desulfurococcales</taxon>
        <taxon>Desulfurococcaceae</taxon>
        <taxon>Desulfurococcus</taxon>
    </lineage>
</organism>
<reference evidence="1 2" key="1">
    <citation type="journal article" date="2009" name="J. Bacteriol.">
        <title>Complete genome sequence of the anaerobic, protein-degrading hyperthermophilic crenarchaeon Desulfurococcus kamchatkensis.</title>
        <authorList>
            <person name="Ravin N.V."/>
            <person name="Mardanov A.V."/>
            <person name="Beletsky A.V."/>
            <person name="Kublanov I.V."/>
            <person name="Kolganova T.V."/>
            <person name="Lebedinsky A.V."/>
            <person name="Chernyh N.A."/>
            <person name="Bonch-Osmolovskaya E.A."/>
            <person name="Skryabin K.G."/>
        </authorList>
    </citation>
    <scope>NUCLEOTIDE SEQUENCE [LARGE SCALE GENOMIC DNA]</scope>
    <source>
        <strain evidence="2">DSM 18924 / JCM 16383 / VKM B-2413 / 1221n</strain>
    </source>
</reference>
<dbReference type="EMBL" id="CP001140">
    <property type="protein sequence ID" value="ACL11182.1"/>
    <property type="molecule type" value="Genomic_DNA"/>
</dbReference>
<name>B8D501_DESA1</name>
<protein>
    <submittedName>
        <fullName evidence="1">Ferredoxin--NADP(+) reductase subunit alpha</fullName>
    </submittedName>
</protein>
<dbReference type="AlphaFoldDB" id="B8D501"/>
<dbReference type="HOGENOM" id="CLU_2712627_0_0_2"/>
<accession>B8D501</accession>
<dbReference type="Proteomes" id="UP000006903">
    <property type="component" value="Chromosome"/>
</dbReference>
<evidence type="ECO:0000313" key="1">
    <source>
        <dbReference type="EMBL" id="ACL11182.1"/>
    </source>
</evidence>
<gene>
    <name evidence="1" type="ordered locus">DKAM_0856</name>
</gene>
<sequence length="72" mass="8166">MFIKKLGKTSIQLYNEFRVGDRLLALAGLLESPIELKNYNRVILASDAVCGHAEQIGLAEHLIHEYIKSRKK</sequence>
<dbReference type="STRING" id="490899.DKAM_0856"/>